<feature type="transmembrane region" description="Helical" evidence="6">
    <location>
        <begin position="458"/>
        <end position="478"/>
    </location>
</feature>
<dbReference type="Proteomes" id="UP001342314">
    <property type="component" value="Unassembled WGS sequence"/>
</dbReference>
<feature type="transmembrane region" description="Helical" evidence="6">
    <location>
        <begin position="96"/>
        <end position="118"/>
    </location>
</feature>
<feature type="transmembrane region" description="Helical" evidence="6">
    <location>
        <begin position="384"/>
        <end position="401"/>
    </location>
</feature>
<dbReference type="PANTHER" id="PTHR30618">
    <property type="entry name" value="NCS1 FAMILY PURINE/PYRIMIDINE TRANSPORTER"/>
    <property type="match status" value="1"/>
</dbReference>
<evidence type="ECO:0000313" key="7">
    <source>
        <dbReference type="EMBL" id="GJN87706.1"/>
    </source>
</evidence>
<dbReference type="NCBIfam" id="TIGR00800">
    <property type="entry name" value="ncs1"/>
    <property type="match status" value="1"/>
</dbReference>
<feature type="transmembrane region" description="Helical" evidence="6">
    <location>
        <begin position="217"/>
        <end position="239"/>
    </location>
</feature>
<dbReference type="AlphaFoldDB" id="A0AAV5G5B9"/>
<comment type="subcellular location">
    <subcellularLocation>
        <location evidence="1">Membrane</location>
        <topology evidence="1">Multi-pass membrane protein</topology>
    </subcellularLocation>
</comment>
<name>A0AAV5G5B9_9BASI</name>
<comment type="similarity">
    <text evidence="2">Belongs to the purine-cytosine permease (2.A.39) family.</text>
</comment>
<dbReference type="Pfam" id="PF02133">
    <property type="entry name" value="Transp_cyt_pur"/>
    <property type="match status" value="1"/>
</dbReference>
<dbReference type="GO" id="GO:0005886">
    <property type="term" value="C:plasma membrane"/>
    <property type="evidence" value="ECO:0007669"/>
    <property type="project" value="TreeGrafter"/>
</dbReference>
<feature type="transmembrane region" description="Helical" evidence="6">
    <location>
        <begin position="130"/>
        <end position="154"/>
    </location>
</feature>
<dbReference type="InterPro" id="IPR045225">
    <property type="entry name" value="Uracil/uridine/allantoin_perm"/>
</dbReference>
<feature type="transmembrane region" description="Helical" evidence="6">
    <location>
        <begin position="345"/>
        <end position="363"/>
    </location>
</feature>
<dbReference type="GO" id="GO:0015205">
    <property type="term" value="F:nucleobase transmembrane transporter activity"/>
    <property type="evidence" value="ECO:0007669"/>
    <property type="project" value="TreeGrafter"/>
</dbReference>
<evidence type="ECO:0000256" key="4">
    <source>
        <dbReference type="ARBA" id="ARBA00022989"/>
    </source>
</evidence>
<feature type="transmembrane region" description="Helical" evidence="6">
    <location>
        <begin position="259"/>
        <end position="283"/>
    </location>
</feature>
<evidence type="ECO:0000256" key="1">
    <source>
        <dbReference type="ARBA" id="ARBA00004141"/>
    </source>
</evidence>
<keyword evidence="8" id="KW-1185">Reference proteome</keyword>
<gene>
    <name evidence="7" type="ORF">Rhopal_000661-T1</name>
</gene>
<organism evidence="7 8">
    <name type="scientific">Rhodotorula paludigena</name>
    <dbReference type="NCBI Taxonomy" id="86838"/>
    <lineage>
        <taxon>Eukaryota</taxon>
        <taxon>Fungi</taxon>
        <taxon>Dikarya</taxon>
        <taxon>Basidiomycota</taxon>
        <taxon>Pucciniomycotina</taxon>
        <taxon>Microbotryomycetes</taxon>
        <taxon>Sporidiobolales</taxon>
        <taxon>Sporidiobolaceae</taxon>
        <taxon>Rhodotorula</taxon>
    </lineage>
</organism>
<evidence type="ECO:0000256" key="5">
    <source>
        <dbReference type="ARBA" id="ARBA00023136"/>
    </source>
</evidence>
<keyword evidence="5 6" id="KW-0472">Membrane</keyword>
<dbReference type="FunFam" id="1.10.4160.10:FF:000001">
    <property type="entry name" value="Uracil permease, putative"/>
    <property type="match status" value="1"/>
</dbReference>
<protein>
    <submittedName>
        <fullName evidence="7">Uncharacterized protein</fullName>
    </submittedName>
</protein>
<dbReference type="EMBL" id="BQKY01000002">
    <property type="protein sequence ID" value="GJN87706.1"/>
    <property type="molecule type" value="Genomic_DNA"/>
</dbReference>
<comment type="caution">
    <text evidence="7">The sequence shown here is derived from an EMBL/GenBank/DDBJ whole genome shotgun (WGS) entry which is preliminary data.</text>
</comment>
<dbReference type="Gene3D" id="1.10.4160.10">
    <property type="entry name" value="Hydantoin permease"/>
    <property type="match status" value="1"/>
</dbReference>
<feature type="transmembrane region" description="Helical" evidence="6">
    <location>
        <begin position="295"/>
        <end position="325"/>
    </location>
</feature>
<evidence type="ECO:0000256" key="6">
    <source>
        <dbReference type="SAM" id="Phobius"/>
    </source>
</evidence>
<feature type="transmembrane region" description="Helical" evidence="6">
    <location>
        <begin position="189"/>
        <end position="210"/>
    </location>
</feature>
<sequence length="558" mass="60541">MQLSITSLVRRARLEREPLVLTVEPNGGVRERREGDSDDSLIELNAEPDMAPVTQDSPLRTWGTFSLVGYWVAEAFGISQYQVASSAVSAGLSPGATIGAVLLGHFVISLACAANGWVGSTYGINFPSYARAAFGVYGTFIAVVCRAVAAIIWFGTQTYQGGQCVQVMLQAIWPSFKTFPNHLPESAHVTSSMLLCFFIFYLIQLPLLWIHISKLRYLFAVKIVVMPLFGLALFGWSIGMAKGFGPVFSKPTVIKDGRPAAVVFFQAFTSAIGPKATLALNVCDFTRYAKNRRTVVWSNIFSLTVLVTLCAILGVVVTSAVEVIYGVSTWSPLQVSSLMDNRAAQFFSAVPWALSVLATNISANSTAVGNDLMCMVPRYINIRRGQYITAILGLVSCPWIIQNSAKTFTSFLGGYTIFLAPLGGVMMCDYFIVRRRQISLPSLFVLDKRSSYWYSRGFNPRAIIAFVCGVIPPLPGFIRNVNPKLGIPMSALYTYCVVYPLGVVVAGGIYLLLCTIFPPAPLPDSYSAATYASSVDPSVEDKEKEAGLEGHSAIIAAA</sequence>
<dbReference type="CDD" id="cd11482">
    <property type="entry name" value="SLC-NCS1sbd_NRT1-like"/>
    <property type="match status" value="1"/>
</dbReference>
<dbReference type="PANTHER" id="PTHR30618:SF0">
    <property type="entry name" value="PURINE-URACIL PERMEASE NCS1"/>
    <property type="match status" value="1"/>
</dbReference>
<dbReference type="InterPro" id="IPR001248">
    <property type="entry name" value="Pur-cyt_permease"/>
</dbReference>
<feature type="transmembrane region" description="Helical" evidence="6">
    <location>
        <begin position="413"/>
        <end position="433"/>
    </location>
</feature>
<evidence type="ECO:0000313" key="8">
    <source>
        <dbReference type="Proteomes" id="UP001342314"/>
    </source>
</evidence>
<keyword evidence="3 6" id="KW-0812">Transmembrane</keyword>
<dbReference type="InterPro" id="IPR012681">
    <property type="entry name" value="NCS1"/>
</dbReference>
<evidence type="ECO:0000256" key="3">
    <source>
        <dbReference type="ARBA" id="ARBA00022692"/>
    </source>
</evidence>
<evidence type="ECO:0000256" key="2">
    <source>
        <dbReference type="ARBA" id="ARBA00008974"/>
    </source>
</evidence>
<accession>A0AAV5G5B9</accession>
<reference evidence="7 8" key="1">
    <citation type="submission" date="2021-12" db="EMBL/GenBank/DDBJ databases">
        <title>High titer production of polyol ester of fatty acids by Rhodotorula paludigena BS15 towards product separation-free biomass refinery.</title>
        <authorList>
            <person name="Mano J."/>
            <person name="Ono H."/>
            <person name="Tanaka T."/>
            <person name="Naito K."/>
            <person name="Sushida H."/>
            <person name="Ike M."/>
            <person name="Tokuyasu K."/>
            <person name="Kitaoka M."/>
        </authorList>
    </citation>
    <scope>NUCLEOTIDE SEQUENCE [LARGE SCALE GENOMIC DNA]</scope>
    <source>
        <strain evidence="7 8">BS15</strain>
    </source>
</reference>
<keyword evidence="4 6" id="KW-1133">Transmembrane helix</keyword>
<proteinExistence type="inferred from homology"/>
<feature type="transmembrane region" description="Helical" evidence="6">
    <location>
        <begin position="490"/>
        <end position="513"/>
    </location>
</feature>